<dbReference type="AlphaFoldDB" id="A0A6C0C0J1"/>
<name>A0A6C0C0J1_9ZZZZ</name>
<organism evidence="1">
    <name type="scientific">viral metagenome</name>
    <dbReference type="NCBI Taxonomy" id="1070528"/>
    <lineage>
        <taxon>unclassified sequences</taxon>
        <taxon>metagenomes</taxon>
        <taxon>organismal metagenomes</taxon>
    </lineage>
</organism>
<accession>A0A6C0C0J1</accession>
<evidence type="ECO:0000313" key="1">
    <source>
        <dbReference type="EMBL" id="QHS98127.1"/>
    </source>
</evidence>
<sequence>MPNIQCDKCKLYIDDICKNNKEREKFIDLVNKRAKRISGIIYNVSPGITHNEISKHIFNGKQCDGVVRYHHFSSTTSNYFTSDMFSSPGKQQHDDNWSCFNLFHKCLF</sequence>
<dbReference type="EMBL" id="MN739312">
    <property type="protein sequence ID" value="QHS98127.1"/>
    <property type="molecule type" value="Genomic_DNA"/>
</dbReference>
<proteinExistence type="predicted"/>
<reference evidence="1" key="1">
    <citation type="journal article" date="2020" name="Nature">
        <title>Giant virus diversity and host interactions through global metagenomics.</title>
        <authorList>
            <person name="Schulz F."/>
            <person name="Roux S."/>
            <person name="Paez-Espino D."/>
            <person name="Jungbluth S."/>
            <person name="Walsh D.A."/>
            <person name="Denef V.J."/>
            <person name="McMahon K.D."/>
            <person name="Konstantinidis K.T."/>
            <person name="Eloe-Fadrosh E.A."/>
            <person name="Kyrpides N.C."/>
            <person name="Woyke T."/>
        </authorList>
    </citation>
    <scope>NUCLEOTIDE SEQUENCE</scope>
    <source>
        <strain evidence="1">GVMAG-M-3300020182-84</strain>
    </source>
</reference>
<protein>
    <submittedName>
        <fullName evidence="1">Uncharacterized protein</fullName>
    </submittedName>
</protein>